<organism evidence="2 3">
    <name type="scientific">Helianthus annuus</name>
    <name type="common">Common sunflower</name>
    <dbReference type="NCBI Taxonomy" id="4232"/>
    <lineage>
        <taxon>Eukaryota</taxon>
        <taxon>Viridiplantae</taxon>
        <taxon>Streptophyta</taxon>
        <taxon>Embryophyta</taxon>
        <taxon>Tracheophyta</taxon>
        <taxon>Spermatophyta</taxon>
        <taxon>Magnoliopsida</taxon>
        <taxon>eudicotyledons</taxon>
        <taxon>Gunneridae</taxon>
        <taxon>Pentapetalae</taxon>
        <taxon>asterids</taxon>
        <taxon>campanulids</taxon>
        <taxon>Asterales</taxon>
        <taxon>Asteraceae</taxon>
        <taxon>Asteroideae</taxon>
        <taxon>Heliantheae alliance</taxon>
        <taxon>Heliantheae</taxon>
        <taxon>Helianthus</taxon>
    </lineage>
</organism>
<name>A0A251U9Y6_HELAN</name>
<dbReference type="EMBL" id="MNCJ02000322">
    <property type="protein sequence ID" value="KAF5797481.1"/>
    <property type="molecule type" value="Genomic_DNA"/>
</dbReference>
<dbReference type="Pfam" id="PF05623">
    <property type="entry name" value="DUF789"/>
    <property type="match status" value="1"/>
</dbReference>
<dbReference type="InParanoid" id="A0A251U9Y6"/>
<keyword evidence="3" id="KW-1185">Reference proteome</keyword>
<protein>
    <submittedName>
        <fullName evidence="2">Uncharacterized protein</fullName>
    </submittedName>
</protein>
<evidence type="ECO:0000313" key="1">
    <source>
        <dbReference type="EMBL" id="KAF5797481.1"/>
    </source>
</evidence>
<dbReference type="Proteomes" id="UP000215914">
    <property type="component" value="Chromosome 7"/>
</dbReference>
<reference evidence="1" key="3">
    <citation type="submission" date="2020-06" db="EMBL/GenBank/DDBJ databases">
        <title>Helianthus annuus Genome sequencing and assembly Release 2.</title>
        <authorList>
            <person name="Gouzy J."/>
            <person name="Langlade N."/>
            <person name="Munos S."/>
        </authorList>
    </citation>
    <scope>NUCLEOTIDE SEQUENCE</scope>
    <source>
        <tissue evidence="1">Leaves</tissue>
    </source>
</reference>
<proteinExistence type="predicted"/>
<gene>
    <name evidence="2" type="ORF">HannXRQ_Chr07g0187041</name>
    <name evidence="1" type="ORF">HanXRQr2_Chr07g0281081</name>
</gene>
<accession>A0A251U9Y6</accession>
<evidence type="ECO:0000313" key="2">
    <source>
        <dbReference type="EMBL" id="OTG19899.1"/>
    </source>
</evidence>
<dbReference type="InterPro" id="IPR008507">
    <property type="entry name" value="DUF789"/>
</dbReference>
<dbReference type="AlphaFoldDB" id="A0A251U9Y6"/>
<sequence length="174" mass="20345">MHLGFYLLVEQLWHHTDDSDVDSFRDSSSDVSSDYNLPKSEIFQRLDQLSLNYQQVLQEGFSSDEVESGRPQSCLSFEYLECNQPWGWEPLTGKILDLVRRFTELKSMKSCDLFSSSWLSVAWYPSYRTLMGPTLKDLNVVFYLSFSSYTNHRFVIFYITFVLHFEPVDLITGT</sequence>
<reference evidence="1 3" key="1">
    <citation type="journal article" date="2017" name="Nature">
        <title>The sunflower genome provides insights into oil metabolism, flowering and Asterid evolution.</title>
        <authorList>
            <person name="Badouin H."/>
            <person name="Gouzy J."/>
            <person name="Grassa C.J."/>
            <person name="Murat F."/>
            <person name="Staton S.E."/>
            <person name="Cottret L."/>
            <person name="Lelandais-Briere C."/>
            <person name="Owens G.L."/>
            <person name="Carrere S."/>
            <person name="Mayjonade B."/>
            <person name="Legrand L."/>
            <person name="Gill N."/>
            <person name="Kane N.C."/>
            <person name="Bowers J.E."/>
            <person name="Hubner S."/>
            <person name="Bellec A."/>
            <person name="Berard A."/>
            <person name="Berges H."/>
            <person name="Blanchet N."/>
            <person name="Boniface M.C."/>
            <person name="Brunel D."/>
            <person name="Catrice O."/>
            <person name="Chaidir N."/>
            <person name="Claudel C."/>
            <person name="Donnadieu C."/>
            <person name="Faraut T."/>
            <person name="Fievet G."/>
            <person name="Helmstetter N."/>
            <person name="King M."/>
            <person name="Knapp S.J."/>
            <person name="Lai Z."/>
            <person name="Le Paslier M.C."/>
            <person name="Lippi Y."/>
            <person name="Lorenzon L."/>
            <person name="Mandel J.R."/>
            <person name="Marage G."/>
            <person name="Marchand G."/>
            <person name="Marquand E."/>
            <person name="Bret-Mestries E."/>
            <person name="Morien E."/>
            <person name="Nambeesan S."/>
            <person name="Nguyen T."/>
            <person name="Pegot-Espagnet P."/>
            <person name="Pouilly N."/>
            <person name="Raftis F."/>
            <person name="Sallet E."/>
            <person name="Schiex T."/>
            <person name="Thomas J."/>
            <person name="Vandecasteele C."/>
            <person name="Vares D."/>
            <person name="Vear F."/>
            <person name="Vautrin S."/>
            <person name="Crespi M."/>
            <person name="Mangin B."/>
            <person name="Burke J.M."/>
            <person name="Salse J."/>
            <person name="Munos S."/>
            <person name="Vincourt P."/>
            <person name="Rieseberg L.H."/>
            <person name="Langlade N.B."/>
        </authorList>
    </citation>
    <scope>NUCLEOTIDE SEQUENCE [LARGE SCALE GENOMIC DNA]</scope>
    <source>
        <strain evidence="3">cv. SF193</strain>
        <tissue evidence="1">Leaves</tissue>
    </source>
</reference>
<reference evidence="2" key="2">
    <citation type="submission" date="2017-02" db="EMBL/GenBank/DDBJ databases">
        <title>Sunflower complete genome.</title>
        <authorList>
            <person name="Langlade N."/>
            <person name="Munos S."/>
        </authorList>
    </citation>
    <scope>NUCLEOTIDE SEQUENCE [LARGE SCALE GENOMIC DNA]</scope>
    <source>
        <tissue evidence="2">Leaves</tissue>
    </source>
</reference>
<dbReference type="PANTHER" id="PTHR31343">
    <property type="entry name" value="T15D22.8"/>
    <property type="match status" value="1"/>
</dbReference>
<evidence type="ECO:0000313" key="3">
    <source>
        <dbReference type="Proteomes" id="UP000215914"/>
    </source>
</evidence>
<dbReference type="PANTHER" id="PTHR31343:SF65">
    <property type="entry name" value="DUF789 DOMAIN-CONTAINING PROTEIN"/>
    <property type="match status" value="1"/>
</dbReference>
<dbReference type="Gramene" id="mRNA:HanXRQr2_Chr07g0281081">
    <property type="protein sequence ID" value="mRNA:HanXRQr2_Chr07g0281081"/>
    <property type="gene ID" value="HanXRQr2_Chr07g0281081"/>
</dbReference>
<dbReference type="EMBL" id="CM007896">
    <property type="protein sequence ID" value="OTG19899.1"/>
    <property type="molecule type" value="Genomic_DNA"/>
</dbReference>